<dbReference type="PANTHER" id="PTHR33112:SF16">
    <property type="entry name" value="HETEROKARYON INCOMPATIBILITY DOMAIN-CONTAINING PROTEIN"/>
    <property type="match status" value="1"/>
</dbReference>
<comment type="caution">
    <text evidence="1">The sequence shown here is derived from an EMBL/GenBank/DDBJ whole genome shotgun (WGS) entry which is preliminary data.</text>
</comment>
<accession>A0A9W8YCZ2</accession>
<dbReference type="EMBL" id="JAPEUY010000006">
    <property type="protein sequence ID" value="KAJ4372033.1"/>
    <property type="molecule type" value="Genomic_DNA"/>
</dbReference>
<name>A0A9W8YCZ2_9PLEO</name>
<organism evidence="1 2">
    <name type="scientific">Neocucurbitaria cava</name>
    <dbReference type="NCBI Taxonomy" id="798079"/>
    <lineage>
        <taxon>Eukaryota</taxon>
        <taxon>Fungi</taxon>
        <taxon>Dikarya</taxon>
        <taxon>Ascomycota</taxon>
        <taxon>Pezizomycotina</taxon>
        <taxon>Dothideomycetes</taxon>
        <taxon>Pleosporomycetidae</taxon>
        <taxon>Pleosporales</taxon>
        <taxon>Pleosporineae</taxon>
        <taxon>Cucurbitariaceae</taxon>
        <taxon>Neocucurbitaria</taxon>
    </lineage>
</organism>
<evidence type="ECO:0000313" key="1">
    <source>
        <dbReference type="EMBL" id="KAJ4372033.1"/>
    </source>
</evidence>
<dbReference type="PANTHER" id="PTHR33112">
    <property type="entry name" value="DOMAIN PROTEIN, PUTATIVE-RELATED"/>
    <property type="match status" value="1"/>
</dbReference>
<evidence type="ECO:0000313" key="2">
    <source>
        <dbReference type="Proteomes" id="UP001140560"/>
    </source>
</evidence>
<protein>
    <submittedName>
        <fullName evidence="1">Uncharacterized protein</fullName>
    </submittedName>
</protein>
<sequence>MVTDYNTRALSYETDVLSALAGLANALATTHGDTYFAGIWKEDLQTGLCWYVSGSDYSNSDVQVASNQSSPSWTWIAQRGKEIEFRGWENNHNVANHEGVTFFEHWTNGVFKSEDRFSTIRPKALLLTGRMRKLAVETISKHDYEWKNSLNKTNNDLVAARWVWRVRDIKTNDELGHIAFDFDPVHFETRDVYCLLCIAREKYGEWQLTCLGLVPTDDTLEEFRRIGLIMLRQKDWFGELHVFDPDEETAYIRRPSKDIRFVRTIRLV</sequence>
<proteinExistence type="predicted"/>
<dbReference type="AlphaFoldDB" id="A0A9W8YCZ2"/>
<reference evidence="1" key="1">
    <citation type="submission" date="2022-10" db="EMBL/GenBank/DDBJ databases">
        <title>Tapping the CABI collections for fungal endophytes: first genome assemblies for Collariella, Neodidymelliopsis, Ascochyta clinopodiicola, Didymella pomorum, Didymosphaeria variabile, Neocosmospora piperis and Neocucurbitaria cava.</title>
        <authorList>
            <person name="Hill R."/>
        </authorList>
    </citation>
    <scope>NUCLEOTIDE SEQUENCE</scope>
    <source>
        <strain evidence="1">IMI 356814</strain>
    </source>
</reference>
<keyword evidence="2" id="KW-1185">Reference proteome</keyword>
<dbReference type="Proteomes" id="UP001140560">
    <property type="component" value="Unassembled WGS sequence"/>
</dbReference>
<gene>
    <name evidence="1" type="ORF">N0V83_003806</name>
</gene>
<dbReference type="OrthoDB" id="3940373at2759"/>